<dbReference type="PANTHER" id="PTHR22674">
    <property type="entry name" value="NTPASE, KAP FAMILY P-LOOP DOMAIN-CONTAINING 1"/>
    <property type="match status" value="1"/>
</dbReference>
<dbReference type="Gene3D" id="3.40.50.300">
    <property type="entry name" value="P-loop containing nucleotide triphosphate hydrolases"/>
    <property type="match status" value="1"/>
</dbReference>
<accession>A0A5E4PDV9</accession>
<dbReference type="InterPro" id="IPR011646">
    <property type="entry name" value="KAP_P-loop"/>
</dbReference>
<reference evidence="2 3" key="1">
    <citation type="submission" date="2019-08" db="EMBL/GenBank/DDBJ databases">
        <authorList>
            <person name="Guy L."/>
        </authorList>
    </citation>
    <scope>NUCLEOTIDE SEQUENCE [LARGE SCALE GENOMIC DNA]</scope>
    <source>
        <strain evidence="2 3">SGT-108</strain>
    </source>
</reference>
<evidence type="ECO:0000313" key="2">
    <source>
        <dbReference type="EMBL" id="VVC74775.1"/>
    </source>
</evidence>
<dbReference type="RefSeq" id="WP_148337486.1">
    <property type="nucleotide sequence ID" value="NZ_LR699119.1"/>
</dbReference>
<organism evidence="2 3">
    <name type="scientific">Aquicella siphonis</name>
    <dbReference type="NCBI Taxonomy" id="254247"/>
    <lineage>
        <taxon>Bacteria</taxon>
        <taxon>Pseudomonadati</taxon>
        <taxon>Pseudomonadota</taxon>
        <taxon>Gammaproteobacteria</taxon>
        <taxon>Legionellales</taxon>
        <taxon>Coxiellaceae</taxon>
        <taxon>Aquicella</taxon>
    </lineage>
</organism>
<evidence type="ECO:0000313" key="3">
    <source>
        <dbReference type="Proteomes" id="UP000324194"/>
    </source>
</evidence>
<proteinExistence type="predicted"/>
<gene>
    <name evidence="2" type="ORF">AQUSIP_00470</name>
</gene>
<dbReference type="InterPro" id="IPR027417">
    <property type="entry name" value="P-loop_NTPase"/>
</dbReference>
<dbReference type="KEGG" id="asip:AQUSIP_00470"/>
<dbReference type="Proteomes" id="UP000324194">
    <property type="component" value="Chromosome 1"/>
</dbReference>
<protein>
    <recommendedName>
        <fullName evidence="1">KAP NTPase domain-containing protein</fullName>
    </recommendedName>
</protein>
<name>A0A5E4PDV9_9COXI</name>
<dbReference type="PANTHER" id="PTHR22674:SF6">
    <property type="entry name" value="NTPASE KAP FAMILY P-LOOP DOMAIN-CONTAINING PROTEIN 1"/>
    <property type="match status" value="1"/>
</dbReference>
<dbReference type="InterPro" id="IPR052754">
    <property type="entry name" value="NTPase_KAP_P-loop"/>
</dbReference>
<dbReference type="OrthoDB" id="88903at2"/>
<keyword evidence="3" id="KW-1185">Reference proteome</keyword>
<dbReference type="Pfam" id="PF07693">
    <property type="entry name" value="KAP_NTPase"/>
    <property type="match status" value="1"/>
</dbReference>
<dbReference type="AlphaFoldDB" id="A0A5E4PDV9"/>
<sequence>MFDADRPITKSEQDRLGRSLFAKYLARCMLDHKDPDSLVIGLYGGWGVGKTSVINLVVQELNFAATNMEDNEKPIVLNFSPWSYSGQNQLIYSFFRRLSSTLRSVPYLENSDRIIHLLELYVSYFTQKPVPKPLRSRRSLLDRLTFRKQEDVYAWESGRDLTLIKAELNELLRQQKHKIIIIIDNISRLYDYEIKQIFQIVKSMGDYANTAYLLAFDKDYVVHAINKLDGIGGEEYVEKIVQLPFDIPPILQQDIEKIFSDRLSDIVAMVPEDAWNIEYWADIYYSSLKYFFENCRDITRYVNTLNFSYSRLRDLVNPVDFFALTAIEVFTPDVYFGIRENKDLFTDLLDHVYVLDKEQLKKDKSRCEEILSRTQRVPREVLLDLIMRLFPRIRHIYHPDEAFYHSDATARKLRRICSPDAFDIYFRLSMQVGQIPESEFDTILSLASDAETFDQALTRLNQDERITKFLDMLDSKVLTSLPRRDIQAVISALLDNGDLFPQGLSDTLSLDTPMRIHRIIHGLLRRFQTPEERFVILQNAIANASKSLYIIIHELREQSREHIEETDTFVPREFRDLAPEHLDSLKKMTVKRIEGWAKNGSLTDHPKLLDILYAWSEWGNEEDARLFVDTITKTDRGLISFLTSTLDQAITQAMTEYLKDPGWDKYLDDINAFIPANLLETHAKTLFEDEYFEKLREREQLALMIFLDLIKAPTKKNIRKTTV</sequence>
<feature type="domain" description="KAP NTPase" evidence="1">
    <location>
        <begin position="19"/>
        <end position="309"/>
    </location>
</feature>
<evidence type="ECO:0000259" key="1">
    <source>
        <dbReference type="Pfam" id="PF07693"/>
    </source>
</evidence>
<dbReference type="EMBL" id="LR699119">
    <property type="protein sequence ID" value="VVC74775.1"/>
    <property type="molecule type" value="Genomic_DNA"/>
</dbReference>
<dbReference type="SUPFAM" id="SSF52540">
    <property type="entry name" value="P-loop containing nucleoside triphosphate hydrolases"/>
    <property type="match status" value="1"/>
</dbReference>